<keyword evidence="2" id="KW-1185">Reference proteome</keyword>
<keyword evidence="1" id="KW-0614">Plasmid</keyword>
<dbReference type="KEGG" id="hbq:QI031_31125"/>
<gene>
    <name evidence="1" type="ORF">QI031_31125</name>
</gene>
<protein>
    <submittedName>
        <fullName evidence="1">Uncharacterized protein</fullName>
    </submittedName>
</protein>
<dbReference type="EMBL" id="CP124544">
    <property type="protein sequence ID" value="WGV29014.1"/>
    <property type="molecule type" value="Genomic_DNA"/>
</dbReference>
<dbReference type="RefSeq" id="WP_281486215.1">
    <property type="nucleotide sequence ID" value="NZ_CP124544.1"/>
</dbReference>
<proteinExistence type="predicted"/>
<evidence type="ECO:0000313" key="1">
    <source>
        <dbReference type="EMBL" id="WGV29014.1"/>
    </source>
</evidence>
<evidence type="ECO:0000313" key="2">
    <source>
        <dbReference type="Proteomes" id="UP001223520"/>
    </source>
</evidence>
<sequence>MAYPKYTQQASSRYSLKTITVAPNDEQVTAQAGLDQFITLTGDNVVKELVESRIEPESPAENRGVCEV</sequence>
<reference evidence="1 2" key="1">
    <citation type="journal article" date="2023" name="Limnol Oceanogr Lett">
        <title>Environmental adaptations by the intertidal Antarctic cyanobacterium Halotia branconii CENA392 as revealed using long-read genome sequencing.</title>
        <authorList>
            <person name="Dextro R.B."/>
            <person name="Delbaje E."/>
            <person name="Freitas P.N.N."/>
            <person name="Geraldes V."/>
            <person name="Pinto E."/>
            <person name="Long P.F."/>
            <person name="Fiore M.F."/>
        </authorList>
    </citation>
    <scope>NUCLEOTIDE SEQUENCE [LARGE SCALE GENOMIC DNA]</scope>
    <source>
        <strain evidence="1 2">CENA392</strain>
        <plasmid evidence="1 2">unnamed1</plasmid>
    </source>
</reference>
<dbReference type="Proteomes" id="UP001223520">
    <property type="component" value="Plasmid unnamed1"/>
</dbReference>
<organism evidence="1 2">
    <name type="scientific">Halotia branconii CENA392</name>
    <dbReference type="NCBI Taxonomy" id="1539056"/>
    <lineage>
        <taxon>Bacteria</taxon>
        <taxon>Bacillati</taxon>
        <taxon>Cyanobacteriota</taxon>
        <taxon>Cyanophyceae</taxon>
        <taxon>Nostocales</taxon>
        <taxon>Nodulariaceae</taxon>
        <taxon>Halotia</taxon>
    </lineage>
</organism>
<name>A0AAJ6NYD0_9CYAN</name>
<geneLocation type="plasmid" evidence="1 2">
    <name>unnamed1</name>
</geneLocation>
<accession>A0AAJ6NYD0</accession>
<dbReference type="AlphaFoldDB" id="A0AAJ6NYD0"/>